<keyword evidence="1" id="KW-0602">Photosynthesis</keyword>
<evidence type="ECO:0000313" key="4">
    <source>
        <dbReference type="EMBL" id="MCP9763680.1"/>
    </source>
</evidence>
<dbReference type="Proteomes" id="UP001204144">
    <property type="component" value="Unassembled WGS sequence"/>
</dbReference>
<protein>
    <recommendedName>
        <fullName evidence="3">Photosynthesis system II assembly factor Ycf48/Hcf136-like domain-containing protein</fullName>
    </recommendedName>
</protein>
<dbReference type="EMBL" id="RJUF01000035">
    <property type="protein sequence ID" value="MCP9763680.1"/>
    <property type="molecule type" value="Genomic_DNA"/>
</dbReference>
<proteinExistence type="predicted"/>
<dbReference type="PANTHER" id="PTHR47199">
    <property type="entry name" value="PHOTOSYSTEM II STABILITY/ASSEMBLY FACTOR HCF136, CHLOROPLASTIC"/>
    <property type="match status" value="1"/>
</dbReference>
<dbReference type="RefSeq" id="WP_255037454.1">
    <property type="nucleotide sequence ID" value="NZ_RJUF01000035.1"/>
</dbReference>
<dbReference type="Gene3D" id="2.130.10.10">
    <property type="entry name" value="YVTN repeat-like/Quinoprotein amine dehydrogenase"/>
    <property type="match status" value="1"/>
</dbReference>
<name>A0AAE3H627_9BACT</name>
<evidence type="ECO:0000256" key="2">
    <source>
        <dbReference type="ARBA" id="ARBA00023276"/>
    </source>
</evidence>
<evidence type="ECO:0000256" key="1">
    <source>
        <dbReference type="ARBA" id="ARBA00022531"/>
    </source>
</evidence>
<sequence>MRVLFFILLSIQLKAQWKIQTFENKASFRAIDRLDTDNIWISGSKGSILKSTDGGISWKNVCPSKFKDFDFRGIAVLNKDEIIAMSAGDGFENKAFCIKTIDSGQTWEVVLEKHEKGVFFDTIKFKDSKIGYILGDAIDSKPYLLQTKDGGKSWTRVQNLPDIMVGEASFAASNSCISIIKNSVWFNTQNRVFYSKNLGKTWQVLETPFESGQSLGIFGTFFLSKNKGIIVGGDYVDDKRATLQYAFTENEGKLWQTKSDYQRNGLTECISKITDAQLISVGTIGTAISSDDGKTWTAQDKESFHVVSCKDNKCVAAGGNGRIGVWHFGSAQ</sequence>
<dbReference type="SUPFAM" id="SSF110296">
    <property type="entry name" value="Oligoxyloglucan reducing end-specific cellobiohydrolase"/>
    <property type="match status" value="1"/>
</dbReference>
<dbReference type="AlphaFoldDB" id="A0AAE3H627"/>
<dbReference type="GO" id="GO:0015979">
    <property type="term" value="P:photosynthesis"/>
    <property type="evidence" value="ECO:0007669"/>
    <property type="project" value="UniProtKB-KW"/>
</dbReference>
<comment type="caution">
    <text evidence="4">The sequence shown here is derived from an EMBL/GenBank/DDBJ whole genome shotgun (WGS) entry which is preliminary data.</text>
</comment>
<dbReference type="CDD" id="cd15482">
    <property type="entry name" value="Sialidase_non-viral"/>
    <property type="match status" value="1"/>
</dbReference>
<dbReference type="PANTHER" id="PTHR47199:SF2">
    <property type="entry name" value="PHOTOSYSTEM II STABILITY_ASSEMBLY FACTOR HCF136, CHLOROPLASTIC"/>
    <property type="match status" value="1"/>
</dbReference>
<reference evidence="4 5" key="1">
    <citation type="submission" date="2018-11" db="EMBL/GenBank/DDBJ databases">
        <title>Novel bacteria species description.</title>
        <authorList>
            <person name="Han J.-H."/>
        </authorList>
    </citation>
    <scope>NUCLEOTIDE SEQUENCE [LARGE SCALE GENOMIC DNA]</scope>
    <source>
        <strain evidence="4 5">KCTC23259</strain>
    </source>
</reference>
<dbReference type="GO" id="GO:0009523">
    <property type="term" value="C:photosystem II"/>
    <property type="evidence" value="ECO:0007669"/>
    <property type="project" value="UniProtKB-KW"/>
</dbReference>
<evidence type="ECO:0000313" key="5">
    <source>
        <dbReference type="Proteomes" id="UP001204144"/>
    </source>
</evidence>
<evidence type="ECO:0000259" key="3">
    <source>
        <dbReference type="Pfam" id="PF14870"/>
    </source>
</evidence>
<feature type="domain" description="Photosynthesis system II assembly factor Ycf48/Hcf136-like" evidence="3">
    <location>
        <begin position="95"/>
        <end position="203"/>
    </location>
</feature>
<gene>
    <name evidence="4" type="ORF">EGI31_12010</name>
</gene>
<accession>A0AAE3H627</accession>
<dbReference type="InterPro" id="IPR015943">
    <property type="entry name" value="WD40/YVTN_repeat-like_dom_sf"/>
</dbReference>
<dbReference type="InterPro" id="IPR028203">
    <property type="entry name" value="PSII_CF48-like_dom"/>
</dbReference>
<keyword evidence="5" id="KW-1185">Reference proteome</keyword>
<keyword evidence="2" id="KW-0604">Photosystem II</keyword>
<organism evidence="4 5">
    <name type="scientific">Lacihabitans soyangensis</name>
    <dbReference type="NCBI Taxonomy" id="869394"/>
    <lineage>
        <taxon>Bacteria</taxon>
        <taxon>Pseudomonadati</taxon>
        <taxon>Bacteroidota</taxon>
        <taxon>Cytophagia</taxon>
        <taxon>Cytophagales</taxon>
        <taxon>Leadbetterellaceae</taxon>
        <taxon>Lacihabitans</taxon>
    </lineage>
</organism>
<dbReference type="Pfam" id="PF14870">
    <property type="entry name" value="PSII_BNR"/>
    <property type="match status" value="1"/>
</dbReference>
<dbReference type="Gene3D" id="2.120.10.10">
    <property type="match status" value="1"/>
</dbReference>